<dbReference type="RefSeq" id="WP_284352281.1">
    <property type="nucleotide sequence ID" value="NZ_BRXS01000007.1"/>
</dbReference>
<comment type="caution">
    <text evidence="9">The sequence shown here is derived from an EMBL/GenBank/DDBJ whole genome shotgun (WGS) entry which is preliminary data.</text>
</comment>
<accession>A0AA37V8J5</accession>
<feature type="transmembrane region" description="Helical" evidence="7">
    <location>
        <begin position="497"/>
        <end position="513"/>
    </location>
</feature>
<keyword evidence="3 7" id="KW-0812">Transmembrane</keyword>
<feature type="transmembrane region" description="Helical" evidence="7">
    <location>
        <begin position="124"/>
        <end position="142"/>
    </location>
</feature>
<feature type="transmembrane region" description="Helical" evidence="7">
    <location>
        <begin position="148"/>
        <end position="169"/>
    </location>
</feature>
<dbReference type="Proteomes" id="UP001161325">
    <property type="component" value="Unassembled WGS sequence"/>
</dbReference>
<feature type="transmembrane region" description="Helical" evidence="7">
    <location>
        <begin position="50"/>
        <end position="70"/>
    </location>
</feature>
<keyword evidence="4 7" id="KW-1133">Transmembrane helix</keyword>
<keyword evidence="10" id="KW-1185">Reference proteome</keyword>
<dbReference type="PANTHER" id="PTHR30509:SF9">
    <property type="entry name" value="MULTIDRUG RESISTANCE PROTEIN MDTO"/>
    <property type="match status" value="1"/>
</dbReference>
<evidence type="ECO:0000256" key="7">
    <source>
        <dbReference type="SAM" id="Phobius"/>
    </source>
</evidence>
<keyword evidence="5 7" id="KW-0472">Membrane</keyword>
<evidence type="ECO:0000256" key="1">
    <source>
        <dbReference type="ARBA" id="ARBA00004651"/>
    </source>
</evidence>
<dbReference type="InterPro" id="IPR049453">
    <property type="entry name" value="Memb_transporter_dom"/>
</dbReference>
<feature type="transmembrane region" description="Helical" evidence="7">
    <location>
        <begin position="472"/>
        <end position="492"/>
    </location>
</feature>
<evidence type="ECO:0000256" key="5">
    <source>
        <dbReference type="ARBA" id="ARBA00023136"/>
    </source>
</evidence>
<comment type="similarity">
    <text evidence="6">Belongs to the YccS/YhfK family.</text>
</comment>
<keyword evidence="2" id="KW-1003">Cell membrane</keyword>
<feature type="transmembrane region" description="Helical" evidence="7">
    <location>
        <begin position="431"/>
        <end position="452"/>
    </location>
</feature>
<gene>
    <name evidence="9" type="ORF">rosag_43640</name>
</gene>
<evidence type="ECO:0000259" key="8">
    <source>
        <dbReference type="Pfam" id="PF13515"/>
    </source>
</evidence>
<evidence type="ECO:0000256" key="2">
    <source>
        <dbReference type="ARBA" id="ARBA00022475"/>
    </source>
</evidence>
<evidence type="ECO:0000313" key="9">
    <source>
        <dbReference type="EMBL" id="GLC27851.1"/>
    </source>
</evidence>
<evidence type="ECO:0000313" key="10">
    <source>
        <dbReference type="Proteomes" id="UP001161325"/>
    </source>
</evidence>
<comment type="subcellular location">
    <subcellularLocation>
        <location evidence="1">Cell membrane</location>
        <topology evidence="1">Multi-pass membrane protein</topology>
    </subcellularLocation>
</comment>
<feature type="domain" description="Integral membrane bound transporter" evidence="8">
    <location>
        <begin position="440"/>
        <end position="559"/>
    </location>
</feature>
<feature type="transmembrane region" description="Helical" evidence="7">
    <location>
        <begin position="21"/>
        <end position="44"/>
    </location>
</feature>
<sequence>MSALSRFVPPTAVPRLERAHVPAVALLAGLRAATATVVPIVLAALLRQPLLIWAALGGWLTSLADAGGAYRTRARSMAAFIVGGALTCAVASLAGGHRTLALVLIAVWAGMGGLMRVGGDAGAALGTMFAATFVAALATPAADAREAWLRAALLAAGGLSAMVLALVVWPVRPYAPVRESATAAVHALSALARGLRDAFHAAVRAPHDAHAPTDPRTPFGTLARTRHAPVRAALEEARVTLAQTRRTRLATSRAAEDLAILLEQIDELFAALVGAEGAVEAVSHAPEVDDTVREAIATVLRRLPEALDGLAASIATSRRSGKRPAGLPALDGAVVALWQLVDPLPGATPARPLGERVGHAAALLEQVATLVDATSDTVAAMLAGNDDSDAARPSRAWAPMDVLRRAASTVASGVRMLAHPDLVTRRHAARLALTVAAAQLLGGTFHVARAQWMTTTVLLVLQPYAGATWQRGAARVGGTVLGGVVAAVLAAVVRDQLALAAAMFVLAVAAVAVRRIDYALFTFFLTPLFVLLAEPALGDWRLAGVRIVDTVTGGVLAVLASRLLWPTFESQGIPTTLGVLMDRVRESFDAAARSAGLLPEIAGGATHARARRRMGLAANMADAALERWLAEPRVQRHDAEALLTMLAEVRRVGVACTGLAALPPHVGAPPAALAERAVAIDAMLADLADAVRTGRAPAPADQSVVASAAGASRRTAEHHVVSAAAGPLSRVARHVLGLHGAAARLVVAESDARDAA</sequence>
<protein>
    <recommendedName>
        <fullName evidence="8">Integral membrane bound transporter domain-containing protein</fullName>
    </recommendedName>
</protein>
<dbReference type="GO" id="GO:0005886">
    <property type="term" value="C:plasma membrane"/>
    <property type="evidence" value="ECO:0007669"/>
    <property type="project" value="UniProtKB-SubCell"/>
</dbReference>
<feature type="transmembrane region" description="Helical" evidence="7">
    <location>
        <begin position="77"/>
        <end position="94"/>
    </location>
</feature>
<feature type="transmembrane region" description="Helical" evidence="7">
    <location>
        <begin position="100"/>
        <end position="117"/>
    </location>
</feature>
<dbReference type="PANTHER" id="PTHR30509">
    <property type="entry name" value="P-HYDROXYBENZOIC ACID EFFLUX PUMP SUBUNIT-RELATED"/>
    <property type="match status" value="1"/>
</dbReference>
<reference evidence="9" key="1">
    <citation type="submission" date="2022-08" db="EMBL/GenBank/DDBJ databases">
        <title>Draft genome sequencing of Roseisolibacter agri AW1220.</title>
        <authorList>
            <person name="Tobiishi Y."/>
            <person name="Tonouchi A."/>
        </authorList>
    </citation>
    <scope>NUCLEOTIDE SEQUENCE</scope>
    <source>
        <strain evidence="9">AW1220</strain>
    </source>
</reference>
<dbReference type="AlphaFoldDB" id="A0AA37V8J5"/>
<evidence type="ECO:0000256" key="4">
    <source>
        <dbReference type="ARBA" id="ARBA00022989"/>
    </source>
</evidence>
<dbReference type="EMBL" id="BRXS01000007">
    <property type="protein sequence ID" value="GLC27851.1"/>
    <property type="molecule type" value="Genomic_DNA"/>
</dbReference>
<dbReference type="Pfam" id="PF13515">
    <property type="entry name" value="FUSC_2"/>
    <property type="match status" value="1"/>
</dbReference>
<name>A0AA37V8J5_9BACT</name>
<evidence type="ECO:0000256" key="3">
    <source>
        <dbReference type="ARBA" id="ARBA00022692"/>
    </source>
</evidence>
<evidence type="ECO:0000256" key="6">
    <source>
        <dbReference type="ARBA" id="ARBA00043993"/>
    </source>
</evidence>
<organism evidence="9 10">
    <name type="scientific">Roseisolibacter agri</name>
    <dbReference type="NCBI Taxonomy" id="2014610"/>
    <lineage>
        <taxon>Bacteria</taxon>
        <taxon>Pseudomonadati</taxon>
        <taxon>Gemmatimonadota</taxon>
        <taxon>Gemmatimonadia</taxon>
        <taxon>Gemmatimonadales</taxon>
        <taxon>Gemmatimonadaceae</taxon>
        <taxon>Roseisolibacter</taxon>
    </lineage>
</organism>
<proteinExistence type="inferred from homology"/>